<feature type="non-terminal residue" evidence="6">
    <location>
        <position position="242"/>
    </location>
</feature>
<protein>
    <submittedName>
        <fullName evidence="6">Fc receptor-like protein 5</fullName>
    </submittedName>
</protein>
<dbReference type="AlphaFoldDB" id="A0A8J4X465"/>
<comment type="caution">
    <text evidence="6">The sequence shown here is derived from an EMBL/GenBank/DDBJ whole genome shotgun (WGS) entry which is preliminary data.</text>
</comment>
<dbReference type="Pfam" id="PF13895">
    <property type="entry name" value="Ig_2"/>
    <property type="match status" value="1"/>
</dbReference>
<dbReference type="GO" id="GO:0007166">
    <property type="term" value="P:cell surface receptor signaling pathway"/>
    <property type="evidence" value="ECO:0007669"/>
    <property type="project" value="TreeGrafter"/>
</dbReference>
<dbReference type="EMBL" id="QNUK01000122">
    <property type="protein sequence ID" value="KAF5900976.1"/>
    <property type="molecule type" value="Genomic_DNA"/>
</dbReference>
<sequence>GDVILKSPVHPVTEGNPLTLHCLYRNTKISDSGVNFYKNDSILQFQTTGEMTISRVSKSDEGFYHCKHPERGESPKSWVSVRVSVSGSSGVVVGLSLAFVFIILIVLLILLLRFKETKGIGYQIPSTVNQDNNQPAAHHPIYENSALMSRVDYAAGSSNTMYSQAVTWKKYHKDDSALGENHTVYSMIEMKNMNPKDAATDLSDVIYVEVDLTNQKRPKRKQERRSEEADTVYSELNQNTDQ</sequence>
<feature type="domain" description="Ig-like" evidence="5">
    <location>
        <begin position="12"/>
        <end position="84"/>
    </location>
</feature>
<evidence type="ECO:0000259" key="5">
    <source>
        <dbReference type="PROSITE" id="PS50835"/>
    </source>
</evidence>
<evidence type="ECO:0000256" key="2">
    <source>
        <dbReference type="ARBA" id="ARBA00023157"/>
    </source>
</evidence>
<dbReference type="InterPro" id="IPR050488">
    <property type="entry name" value="Ig_Fc_receptor"/>
</dbReference>
<feature type="non-terminal residue" evidence="6">
    <location>
        <position position="1"/>
    </location>
</feature>
<organism evidence="6 7">
    <name type="scientific">Clarias magur</name>
    <name type="common">Asian catfish</name>
    <name type="synonym">Macropteronotus magur</name>
    <dbReference type="NCBI Taxonomy" id="1594786"/>
    <lineage>
        <taxon>Eukaryota</taxon>
        <taxon>Metazoa</taxon>
        <taxon>Chordata</taxon>
        <taxon>Craniata</taxon>
        <taxon>Vertebrata</taxon>
        <taxon>Euteleostomi</taxon>
        <taxon>Actinopterygii</taxon>
        <taxon>Neopterygii</taxon>
        <taxon>Teleostei</taxon>
        <taxon>Ostariophysi</taxon>
        <taxon>Siluriformes</taxon>
        <taxon>Clariidae</taxon>
        <taxon>Clarias</taxon>
    </lineage>
</organism>
<keyword evidence="6" id="KW-0675">Receptor</keyword>
<dbReference type="PANTHER" id="PTHR11481:SF64">
    <property type="entry name" value="FC RECEPTOR-LIKE PROTEIN 4"/>
    <property type="match status" value="1"/>
</dbReference>
<keyword evidence="4" id="KW-0472">Membrane</keyword>
<dbReference type="InterPro" id="IPR013783">
    <property type="entry name" value="Ig-like_fold"/>
</dbReference>
<dbReference type="GO" id="GO:0006955">
    <property type="term" value="P:immune response"/>
    <property type="evidence" value="ECO:0007669"/>
    <property type="project" value="TreeGrafter"/>
</dbReference>
<dbReference type="PROSITE" id="PS50835">
    <property type="entry name" value="IG_LIKE"/>
    <property type="match status" value="1"/>
</dbReference>
<evidence type="ECO:0000256" key="3">
    <source>
        <dbReference type="SAM" id="MobiDB-lite"/>
    </source>
</evidence>
<reference evidence="6" key="1">
    <citation type="submission" date="2020-07" db="EMBL/GenBank/DDBJ databases">
        <title>Clarias magur genome sequencing, assembly and annotation.</title>
        <authorList>
            <person name="Kushwaha B."/>
            <person name="Kumar R."/>
            <person name="Das P."/>
            <person name="Joshi C.G."/>
            <person name="Kumar D."/>
            <person name="Nagpure N.S."/>
            <person name="Pandey M."/>
            <person name="Agarwal S."/>
            <person name="Srivastava S."/>
            <person name="Singh M."/>
            <person name="Sahoo L."/>
            <person name="Jayasankar P."/>
            <person name="Meher P.K."/>
            <person name="Koringa P.G."/>
            <person name="Iquebal M.A."/>
            <person name="Das S.P."/>
            <person name="Bit A."/>
            <person name="Patnaik S."/>
            <person name="Patel N."/>
            <person name="Shah T.M."/>
            <person name="Hinsu A."/>
            <person name="Jena J.K."/>
        </authorList>
    </citation>
    <scope>NUCLEOTIDE SEQUENCE</scope>
    <source>
        <strain evidence="6">CIFAMagur01</strain>
        <tissue evidence="6">Testis</tissue>
    </source>
</reference>
<dbReference type="InterPro" id="IPR003599">
    <property type="entry name" value="Ig_sub"/>
</dbReference>
<proteinExistence type="predicted"/>
<accession>A0A8J4X465</accession>
<evidence type="ECO:0000256" key="1">
    <source>
        <dbReference type="ARBA" id="ARBA00022729"/>
    </source>
</evidence>
<dbReference type="SUPFAM" id="SSF48726">
    <property type="entry name" value="Immunoglobulin"/>
    <property type="match status" value="1"/>
</dbReference>
<keyword evidence="4" id="KW-0812">Transmembrane</keyword>
<keyword evidence="2" id="KW-1015">Disulfide bond</keyword>
<dbReference type="PANTHER" id="PTHR11481">
    <property type="entry name" value="IMMUNOGLOBULIN FC RECEPTOR"/>
    <property type="match status" value="1"/>
</dbReference>
<feature type="region of interest" description="Disordered" evidence="3">
    <location>
        <begin position="215"/>
        <end position="242"/>
    </location>
</feature>
<dbReference type="OrthoDB" id="6151406at2759"/>
<keyword evidence="7" id="KW-1185">Reference proteome</keyword>
<dbReference type="InterPro" id="IPR007110">
    <property type="entry name" value="Ig-like_dom"/>
</dbReference>
<gene>
    <name evidence="6" type="ORF">DAT39_009298</name>
</gene>
<evidence type="ECO:0000313" key="7">
    <source>
        <dbReference type="Proteomes" id="UP000727407"/>
    </source>
</evidence>
<feature type="transmembrane region" description="Helical" evidence="4">
    <location>
        <begin position="91"/>
        <end position="112"/>
    </location>
</feature>
<keyword evidence="1" id="KW-0732">Signal</keyword>
<evidence type="ECO:0000313" key="6">
    <source>
        <dbReference type="EMBL" id="KAF5900976.1"/>
    </source>
</evidence>
<evidence type="ECO:0000256" key="4">
    <source>
        <dbReference type="SAM" id="Phobius"/>
    </source>
</evidence>
<keyword evidence="4" id="KW-1133">Transmembrane helix</keyword>
<name>A0A8J4X465_CLAMG</name>
<dbReference type="Gene3D" id="2.60.40.10">
    <property type="entry name" value="Immunoglobulins"/>
    <property type="match status" value="1"/>
</dbReference>
<dbReference type="GO" id="GO:0004888">
    <property type="term" value="F:transmembrane signaling receptor activity"/>
    <property type="evidence" value="ECO:0007669"/>
    <property type="project" value="TreeGrafter"/>
</dbReference>
<dbReference type="Proteomes" id="UP000727407">
    <property type="component" value="Unassembled WGS sequence"/>
</dbReference>
<dbReference type="InterPro" id="IPR036179">
    <property type="entry name" value="Ig-like_dom_sf"/>
</dbReference>
<dbReference type="GO" id="GO:0009897">
    <property type="term" value="C:external side of plasma membrane"/>
    <property type="evidence" value="ECO:0007669"/>
    <property type="project" value="TreeGrafter"/>
</dbReference>
<dbReference type="SMART" id="SM00409">
    <property type="entry name" value="IG"/>
    <property type="match status" value="1"/>
</dbReference>